<dbReference type="EMBL" id="JYIX01000028">
    <property type="protein sequence ID" value="KJL34392.1"/>
    <property type="molecule type" value="Genomic_DNA"/>
</dbReference>
<dbReference type="STRING" id="582680.RS86_00878"/>
<dbReference type="Pfam" id="PF02311">
    <property type="entry name" value="AraC_binding"/>
    <property type="match status" value="1"/>
</dbReference>
<evidence type="ECO:0000256" key="3">
    <source>
        <dbReference type="ARBA" id="ARBA00023163"/>
    </source>
</evidence>
<evidence type="ECO:0000256" key="1">
    <source>
        <dbReference type="ARBA" id="ARBA00023015"/>
    </source>
</evidence>
<dbReference type="InterPro" id="IPR003313">
    <property type="entry name" value="AraC-bd"/>
</dbReference>
<dbReference type="InterPro" id="IPR009057">
    <property type="entry name" value="Homeodomain-like_sf"/>
</dbReference>
<dbReference type="PATRIC" id="fig|582680.6.peg.903"/>
<dbReference type="RefSeq" id="WP_045271013.1">
    <property type="nucleotide sequence ID" value="NZ_JYIX01000028.1"/>
</dbReference>
<dbReference type="CDD" id="cd06124">
    <property type="entry name" value="cupin_NimR-like_N"/>
    <property type="match status" value="1"/>
</dbReference>
<dbReference type="PROSITE" id="PS01124">
    <property type="entry name" value="HTH_ARAC_FAMILY_2"/>
    <property type="match status" value="1"/>
</dbReference>
<dbReference type="AlphaFoldDB" id="A0A0F0LMD9"/>
<dbReference type="PANTHER" id="PTHR11019">
    <property type="entry name" value="HTH-TYPE TRANSCRIPTIONAL REGULATOR NIMR"/>
    <property type="match status" value="1"/>
</dbReference>
<comment type="caution">
    <text evidence="5">The sequence shown here is derived from an EMBL/GenBank/DDBJ whole genome shotgun (WGS) entry which is preliminary data.</text>
</comment>
<dbReference type="GO" id="GO:0003700">
    <property type="term" value="F:DNA-binding transcription factor activity"/>
    <property type="evidence" value="ECO:0007669"/>
    <property type="project" value="InterPro"/>
</dbReference>
<dbReference type="SUPFAM" id="SSF46689">
    <property type="entry name" value="Homeodomain-like"/>
    <property type="match status" value="2"/>
</dbReference>
<accession>A0A0F0LMD9</accession>
<gene>
    <name evidence="5" type="primary">rhaS_1</name>
    <name evidence="5" type="ORF">RS86_00878</name>
</gene>
<dbReference type="SUPFAM" id="SSF51182">
    <property type="entry name" value="RmlC-like cupins"/>
    <property type="match status" value="1"/>
</dbReference>
<dbReference type="Gene3D" id="2.60.120.10">
    <property type="entry name" value="Jelly Rolls"/>
    <property type="match status" value="1"/>
</dbReference>
<sequence>MRNVSLDRVDRLPVSVLPIATDYAPRHLLAWHEHRRAQFLYAASGTMLVETRDGAWTVPGERAVLIPPRTRHQVRMLDVQTNSLYIDPRSAPWWPDRCEVVVVPDLLRELLRAAADVDVEALTESRSQAVFALLLHELSALVEVPMSIPFPEDVVLAGLCRRYMSAPDLRVDNKAWAHEARMSERSLTRRFRAQTGMSPAAWRAKALLLAAIPLLAHRAVTDVAGALGYSSPAAFSYAFHRAFDVTPMSLRQ</sequence>
<evidence type="ECO:0000313" key="5">
    <source>
        <dbReference type="EMBL" id="KJL34392.1"/>
    </source>
</evidence>
<name>A0A0F0LMD9_9MICO</name>
<reference evidence="5 6" key="1">
    <citation type="submission" date="2015-02" db="EMBL/GenBank/DDBJ databases">
        <title>Draft genome sequences of ten Microbacterium spp. with emphasis on heavy metal contaminated environments.</title>
        <authorList>
            <person name="Corretto E."/>
        </authorList>
    </citation>
    <scope>NUCLEOTIDE SEQUENCE [LARGE SCALE GENOMIC DNA]</scope>
    <source>
        <strain evidence="5 6">ARN176</strain>
    </source>
</reference>
<dbReference type="InterPro" id="IPR018060">
    <property type="entry name" value="HTH_AraC"/>
</dbReference>
<evidence type="ECO:0000313" key="6">
    <source>
        <dbReference type="Proteomes" id="UP000033740"/>
    </source>
</evidence>
<keyword evidence="6" id="KW-1185">Reference proteome</keyword>
<evidence type="ECO:0000259" key="4">
    <source>
        <dbReference type="PROSITE" id="PS01124"/>
    </source>
</evidence>
<keyword evidence="1" id="KW-0805">Transcription regulation</keyword>
<keyword evidence="3" id="KW-0804">Transcription</keyword>
<dbReference type="Gene3D" id="1.10.10.60">
    <property type="entry name" value="Homeodomain-like"/>
    <property type="match status" value="2"/>
</dbReference>
<keyword evidence="2" id="KW-0238">DNA-binding</keyword>
<evidence type="ECO:0000256" key="2">
    <source>
        <dbReference type="ARBA" id="ARBA00023125"/>
    </source>
</evidence>
<dbReference type="InterPro" id="IPR011051">
    <property type="entry name" value="RmlC_Cupin_sf"/>
</dbReference>
<dbReference type="InterPro" id="IPR014710">
    <property type="entry name" value="RmlC-like_jellyroll"/>
</dbReference>
<organism evidence="5 6">
    <name type="scientific">Microbacterium azadirachtae</name>
    <dbReference type="NCBI Taxonomy" id="582680"/>
    <lineage>
        <taxon>Bacteria</taxon>
        <taxon>Bacillati</taxon>
        <taxon>Actinomycetota</taxon>
        <taxon>Actinomycetes</taxon>
        <taxon>Micrococcales</taxon>
        <taxon>Microbacteriaceae</taxon>
        <taxon>Microbacterium</taxon>
    </lineage>
</organism>
<dbReference type="Pfam" id="PF12833">
    <property type="entry name" value="HTH_18"/>
    <property type="match status" value="1"/>
</dbReference>
<dbReference type="GO" id="GO:0043565">
    <property type="term" value="F:sequence-specific DNA binding"/>
    <property type="evidence" value="ECO:0007669"/>
    <property type="project" value="InterPro"/>
</dbReference>
<protein>
    <submittedName>
        <fullName evidence="5">HTH-type transcriptional activator RhaS</fullName>
    </submittedName>
</protein>
<dbReference type="Proteomes" id="UP000033740">
    <property type="component" value="Unassembled WGS sequence"/>
</dbReference>
<proteinExistence type="predicted"/>
<dbReference type="PANTHER" id="PTHR11019:SF159">
    <property type="entry name" value="TRANSCRIPTIONAL REGULATOR-RELATED"/>
    <property type="match status" value="1"/>
</dbReference>
<dbReference type="SMART" id="SM00342">
    <property type="entry name" value="HTH_ARAC"/>
    <property type="match status" value="1"/>
</dbReference>
<feature type="domain" description="HTH araC/xylS-type" evidence="4">
    <location>
        <begin position="177"/>
        <end position="252"/>
    </location>
</feature>